<dbReference type="Gene3D" id="2.30.30.40">
    <property type="entry name" value="SH3 Domains"/>
    <property type="match status" value="1"/>
</dbReference>
<accession>A0A918IXT6</accession>
<dbReference type="EMBL" id="BMYQ01000009">
    <property type="protein sequence ID" value="GGW37174.1"/>
    <property type="molecule type" value="Genomic_DNA"/>
</dbReference>
<dbReference type="GO" id="GO:0006935">
    <property type="term" value="P:chemotaxis"/>
    <property type="evidence" value="ECO:0007669"/>
    <property type="project" value="InterPro"/>
</dbReference>
<evidence type="ECO:0000313" key="3">
    <source>
        <dbReference type="Proteomes" id="UP000628984"/>
    </source>
</evidence>
<sequence>MNVHDLNAARSVTLVTMSIGPQMLAIPATQLREIIDPLPMTRVPGAGAFAPWVLNVRGTVVPLADLRIPLGITDPGPDDRPEDARRFMVIEVEIDGDKATMAITADMVHEVVTIPLTRIEPVPATMHWPADYLRGLFKGSDGFVLLPDLSAIFSAMAQRPSAA</sequence>
<dbReference type="InterPro" id="IPR036061">
    <property type="entry name" value="CheW-like_dom_sf"/>
</dbReference>
<reference evidence="2" key="2">
    <citation type="submission" date="2020-09" db="EMBL/GenBank/DDBJ databases">
        <authorList>
            <person name="Sun Q."/>
            <person name="Kim S."/>
        </authorList>
    </citation>
    <scope>NUCLEOTIDE SEQUENCE</scope>
    <source>
        <strain evidence="2">KCTC 23714</strain>
    </source>
</reference>
<organism evidence="2 3">
    <name type="scientific">Gemmobacter lanyuensis</name>
    <dbReference type="NCBI Taxonomy" id="1054497"/>
    <lineage>
        <taxon>Bacteria</taxon>
        <taxon>Pseudomonadati</taxon>
        <taxon>Pseudomonadota</taxon>
        <taxon>Alphaproteobacteria</taxon>
        <taxon>Rhodobacterales</taxon>
        <taxon>Paracoccaceae</taxon>
        <taxon>Gemmobacter</taxon>
    </lineage>
</organism>
<dbReference type="InterPro" id="IPR039315">
    <property type="entry name" value="CheW"/>
</dbReference>
<comment type="caution">
    <text evidence="2">The sequence shown here is derived from an EMBL/GenBank/DDBJ whole genome shotgun (WGS) entry which is preliminary data.</text>
</comment>
<reference evidence="2" key="1">
    <citation type="journal article" date="2014" name="Int. J. Syst. Evol. Microbiol.">
        <title>Complete genome sequence of Corynebacterium casei LMG S-19264T (=DSM 44701T), isolated from a smear-ripened cheese.</title>
        <authorList>
            <consortium name="US DOE Joint Genome Institute (JGI-PGF)"/>
            <person name="Walter F."/>
            <person name="Albersmeier A."/>
            <person name="Kalinowski J."/>
            <person name="Ruckert C."/>
        </authorList>
    </citation>
    <scope>NUCLEOTIDE SEQUENCE</scope>
    <source>
        <strain evidence="2">KCTC 23714</strain>
    </source>
</reference>
<evidence type="ECO:0000259" key="1">
    <source>
        <dbReference type="PROSITE" id="PS50851"/>
    </source>
</evidence>
<dbReference type="GO" id="GO:0005829">
    <property type="term" value="C:cytosol"/>
    <property type="evidence" value="ECO:0007669"/>
    <property type="project" value="TreeGrafter"/>
</dbReference>
<feature type="domain" description="CheW-like" evidence="1">
    <location>
        <begin position="11"/>
        <end position="158"/>
    </location>
</feature>
<dbReference type="PANTHER" id="PTHR22617">
    <property type="entry name" value="CHEMOTAXIS SENSOR HISTIDINE KINASE-RELATED"/>
    <property type="match status" value="1"/>
</dbReference>
<protein>
    <submittedName>
        <fullName evidence="2">Chemotaxis protein CheW</fullName>
    </submittedName>
</protein>
<dbReference type="RefSeq" id="WP_189634408.1">
    <property type="nucleotide sequence ID" value="NZ_BMYQ01000009.1"/>
</dbReference>
<name>A0A918IXT6_9RHOB</name>
<proteinExistence type="predicted"/>
<evidence type="ECO:0000313" key="2">
    <source>
        <dbReference type="EMBL" id="GGW37174.1"/>
    </source>
</evidence>
<gene>
    <name evidence="2" type="primary">cheW2</name>
    <name evidence="2" type="ORF">GCM10011452_26940</name>
</gene>
<dbReference type="SUPFAM" id="SSF50341">
    <property type="entry name" value="CheW-like"/>
    <property type="match status" value="1"/>
</dbReference>
<dbReference type="GO" id="GO:0007165">
    <property type="term" value="P:signal transduction"/>
    <property type="evidence" value="ECO:0007669"/>
    <property type="project" value="InterPro"/>
</dbReference>
<dbReference type="Gene3D" id="2.40.50.180">
    <property type="entry name" value="CheA-289, Domain 4"/>
    <property type="match status" value="1"/>
</dbReference>
<dbReference type="SMART" id="SM00260">
    <property type="entry name" value="CheW"/>
    <property type="match status" value="1"/>
</dbReference>
<dbReference type="Pfam" id="PF01584">
    <property type="entry name" value="CheW"/>
    <property type="match status" value="1"/>
</dbReference>
<dbReference type="PANTHER" id="PTHR22617:SF23">
    <property type="entry name" value="CHEMOTAXIS PROTEIN CHEW"/>
    <property type="match status" value="1"/>
</dbReference>
<dbReference type="PROSITE" id="PS50851">
    <property type="entry name" value="CHEW"/>
    <property type="match status" value="1"/>
</dbReference>
<dbReference type="InterPro" id="IPR002545">
    <property type="entry name" value="CheW-lke_dom"/>
</dbReference>
<dbReference type="AlphaFoldDB" id="A0A918IXT6"/>
<keyword evidence="3" id="KW-1185">Reference proteome</keyword>
<dbReference type="Proteomes" id="UP000628984">
    <property type="component" value="Unassembled WGS sequence"/>
</dbReference>